<sequence length="116" mass="13381">MKKDIVEKLKCDTANGNINSEPKAGWIMKITYEIKTLQEFKELPLISKIGICLFFLSGLWFGGIIICKIFNIEIPLFFMKDSLIFLPLLVSFFSLIIAILFDKNRKKRVKIGPKRP</sequence>
<keyword evidence="3" id="KW-1185">Reference proteome</keyword>
<gene>
    <name evidence="2" type="ORF">DQG23_04085</name>
</gene>
<name>A0A329MUZ7_9BACL</name>
<dbReference type="AlphaFoldDB" id="A0A329MUZ7"/>
<evidence type="ECO:0000313" key="3">
    <source>
        <dbReference type="Proteomes" id="UP000250369"/>
    </source>
</evidence>
<comment type="caution">
    <text evidence="2">The sequence shown here is derived from an EMBL/GenBank/DDBJ whole genome shotgun (WGS) entry which is preliminary data.</text>
</comment>
<feature type="transmembrane region" description="Helical" evidence="1">
    <location>
        <begin position="83"/>
        <end position="101"/>
    </location>
</feature>
<organism evidence="2 3">
    <name type="scientific">Paenibacillus contaminans</name>
    <dbReference type="NCBI Taxonomy" id="450362"/>
    <lineage>
        <taxon>Bacteria</taxon>
        <taxon>Bacillati</taxon>
        <taxon>Bacillota</taxon>
        <taxon>Bacilli</taxon>
        <taxon>Bacillales</taxon>
        <taxon>Paenibacillaceae</taxon>
        <taxon>Paenibacillus</taxon>
    </lineage>
</organism>
<keyword evidence="1" id="KW-0472">Membrane</keyword>
<protein>
    <submittedName>
        <fullName evidence="2">Uncharacterized protein</fullName>
    </submittedName>
</protein>
<keyword evidence="1" id="KW-1133">Transmembrane helix</keyword>
<evidence type="ECO:0000256" key="1">
    <source>
        <dbReference type="SAM" id="Phobius"/>
    </source>
</evidence>
<dbReference type="EMBL" id="QMFB01000001">
    <property type="protein sequence ID" value="RAV23380.1"/>
    <property type="molecule type" value="Genomic_DNA"/>
</dbReference>
<feature type="transmembrane region" description="Helical" evidence="1">
    <location>
        <begin position="49"/>
        <end position="71"/>
    </location>
</feature>
<keyword evidence="1" id="KW-0812">Transmembrane</keyword>
<dbReference type="Proteomes" id="UP000250369">
    <property type="component" value="Unassembled WGS sequence"/>
</dbReference>
<accession>A0A329MUZ7</accession>
<evidence type="ECO:0000313" key="2">
    <source>
        <dbReference type="EMBL" id="RAV23380.1"/>
    </source>
</evidence>
<reference evidence="2 3" key="1">
    <citation type="journal article" date="2009" name="Int. J. Syst. Evol. Microbiol.">
        <title>Paenibacillus contaminans sp. nov., isolated from a contaminated laboratory plate.</title>
        <authorList>
            <person name="Chou J.H."/>
            <person name="Lee J.H."/>
            <person name="Lin M.C."/>
            <person name="Chang P.S."/>
            <person name="Arun A.B."/>
            <person name="Young C.C."/>
            <person name="Chen W.M."/>
        </authorList>
    </citation>
    <scope>NUCLEOTIDE SEQUENCE [LARGE SCALE GENOMIC DNA]</scope>
    <source>
        <strain evidence="2 3">CKOBP-6</strain>
    </source>
</reference>
<proteinExistence type="predicted"/>